<dbReference type="Proteomes" id="UP000219369">
    <property type="component" value="Unassembled WGS sequence"/>
</dbReference>
<proteinExistence type="predicted"/>
<feature type="compositionally biased region" description="Basic and acidic residues" evidence="1">
    <location>
        <begin position="8"/>
        <end position="30"/>
    </location>
</feature>
<feature type="region of interest" description="Disordered" evidence="1">
    <location>
        <begin position="1"/>
        <end position="46"/>
    </location>
</feature>
<dbReference type="VEuPathDB" id="FungiDB:FOC4_g10012389"/>
<dbReference type="OrthoDB" id="10252171at2759"/>
<evidence type="ECO:0000256" key="1">
    <source>
        <dbReference type="SAM" id="MobiDB-lite"/>
    </source>
</evidence>
<name>A0A2H3THC6_FUSOX</name>
<dbReference type="EMBL" id="FMJY01000003">
    <property type="protein sequence ID" value="SCO82470.1"/>
    <property type="molecule type" value="Genomic_DNA"/>
</dbReference>
<reference evidence="3" key="1">
    <citation type="submission" date="2016-09" db="EMBL/GenBank/DDBJ databases">
        <authorList>
            <person name="Guldener U."/>
        </authorList>
    </citation>
    <scope>NUCLEOTIDE SEQUENCE [LARGE SCALE GENOMIC DNA]</scope>
    <source>
        <strain evidence="3">V64-1</strain>
    </source>
</reference>
<organism evidence="2 3">
    <name type="scientific">Fusarium oxysporum</name>
    <name type="common">Fusarium vascular wilt</name>
    <dbReference type="NCBI Taxonomy" id="5507"/>
    <lineage>
        <taxon>Eukaryota</taxon>
        <taxon>Fungi</taxon>
        <taxon>Dikarya</taxon>
        <taxon>Ascomycota</taxon>
        <taxon>Pezizomycotina</taxon>
        <taxon>Sordariomycetes</taxon>
        <taxon>Hypocreomycetidae</taxon>
        <taxon>Hypocreales</taxon>
        <taxon>Nectriaceae</taxon>
        <taxon>Fusarium</taxon>
        <taxon>Fusarium oxysporum species complex</taxon>
    </lineage>
</organism>
<evidence type="ECO:0000313" key="3">
    <source>
        <dbReference type="Proteomes" id="UP000219369"/>
    </source>
</evidence>
<protein>
    <submittedName>
        <fullName evidence="2">Uncharacterized protein</fullName>
    </submittedName>
</protein>
<evidence type="ECO:0000313" key="2">
    <source>
        <dbReference type="EMBL" id="SCO82470.1"/>
    </source>
</evidence>
<dbReference type="VEuPathDB" id="FungiDB:FOIG_03877"/>
<dbReference type="VEuPathDB" id="FungiDB:FOC1_g10003963"/>
<sequence>MALTLRSKGMELTETGRVDDLTDRPSNEKIRSRKRGSAPGSQDNENAYCDCCLIRIPWNADKINPDHSSFTRCGSEWNEDDVSKDENIQEMSLNDGAGIGDQDVLLDLEEIPYEDFDSEVSE</sequence>
<dbReference type="AlphaFoldDB" id="A0A2H3THC6"/>
<gene>
    <name evidence="2" type="ORF">FRV6_06683</name>
</gene>
<dbReference type="VEuPathDB" id="FungiDB:FOZG_04243"/>
<accession>A0A2H3THC6</accession>